<protein>
    <submittedName>
        <fullName evidence="2">Uncharacterized protein</fullName>
    </submittedName>
</protein>
<evidence type="ECO:0000313" key="2">
    <source>
        <dbReference type="EMBL" id="RPD61007.1"/>
    </source>
</evidence>
<dbReference type="Proteomes" id="UP000313359">
    <property type="component" value="Unassembled WGS sequence"/>
</dbReference>
<keyword evidence="1" id="KW-0812">Transmembrane</keyword>
<reference evidence="2" key="1">
    <citation type="journal article" date="2018" name="Genome Biol. Evol.">
        <title>Genomics and development of Lentinus tigrinus, a white-rot wood-decaying mushroom with dimorphic fruiting bodies.</title>
        <authorList>
            <person name="Wu B."/>
            <person name="Xu Z."/>
            <person name="Knudson A."/>
            <person name="Carlson A."/>
            <person name="Chen N."/>
            <person name="Kovaka S."/>
            <person name="LaButti K."/>
            <person name="Lipzen A."/>
            <person name="Pennachio C."/>
            <person name="Riley R."/>
            <person name="Schakwitz W."/>
            <person name="Umezawa K."/>
            <person name="Ohm R.A."/>
            <person name="Grigoriev I.V."/>
            <person name="Nagy L.G."/>
            <person name="Gibbons J."/>
            <person name="Hibbett D."/>
        </authorList>
    </citation>
    <scope>NUCLEOTIDE SEQUENCE [LARGE SCALE GENOMIC DNA]</scope>
    <source>
        <strain evidence="2">ALCF2SS1-6</strain>
    </source>
</reference>
<feature type="transmembrane region" description="Helical" evidence="1">
    <location>
        <begin position="21"/>
        <end position="48"/>
    </location>
</feature>
<keyword evidence="1" id="KW-1133">Transmembrane helix</keyword>
<dbReference type="AlphaFoldDB" id="A0A5C2SCJ4"/>
<proteinExistence type="predicted"/>
<sequence>MPSWSRFSKWHDMGLHTTSTLITNLTVFTIPSVFTVTILAVVIALAVLTAPLSSPLTPSESPQSSPCGVAMALARSAHILGRHIADTVHLGRASSFGVYPVLSWASCN</sequence>
<accession>A0A5C2SCJ4</accession>
<keyword evidence="1" id="KW-0472">Membrane</keyword>
<gene>
    <name evidence="2" type="ORF">L227DRAFT_73239</name>
</gene>
<name>A0A5C2SCJ4_9APHY</name>
<organism evidence="2 3">
    <name type="scientific">Lentinus tigrinus ALCF2SS1-6</name>
    <dbReference type="NCBI Taxonomy" id="1328759"/>
    <lineage>
        <taxon>Eukaryota</taxon>
        <taxon>Fungi</taxon>
        <taxon>Dikarya</taxon>
        <taxon>Basidiomycota</taxon>
        <taxon>Agaricomycotina</taxon>
        <taxon>Agaricomycetes</taxon>
        <taxon>Polyporales</taxon>
        <taxon>Polyporaceae</taxon>
        <taxon>Lentinus</taxon>
    </lineage>
</organism>
<evidence type="ECO:0000256" key="1">
    <source>
        <dbReference type="SAM" id="Phobius"/>
    </source>
</evidence>
<keyword evidence="3" id="KW-1185">Reference proteome</keyword>
<evidence type="ECO:0000313" key="3">
    <source>
        <dbReference type="Proteomes" id="UP000313359"/>
    </source>
</evidence>
<dbReference type="EMBL" id="ML122263">
    <property type="protein sequence ID" value="RPD61007.1"/>
    <property type="molecule type" value="Genomic_DNA"/>
</dbReference>